<accession>A0A8T0AEJ7</accession>
<sequence length="183" mass="20832">MHTILLHIKKLDPPRNITALVHSGTLEIQWVWPESCCSQTDACFIYELKINNEIKNLKNDLVYKYANIKPTSRYTIQIRTKHDDACLNDNDIWSDWSKPVVIDPEISSTPALNASVIICIALVLPMILLAIILVCKLQRLTEKLFPSIPNPSKKVQILLEKEDFNQVTPKQIEETAEILEVSG</sequence>
<evidence type="ECO:0000256" key="5">
    <source>
        <dbReference type="ARBA" id="ARBA00023136"/>
    </source>
</evidence>
<keyword evidence="7" id="KW-0325">Glycoprotein</keyword>
<keyword evidence="3" id="KW-0732">Signal</keyword>
<dbReference type="GO" id="GO:0009897">
    <property type="term" value="C:external side of plasma membrane"/>
    <property type="evidence" value="ECO:0007669"/>
    <property type="project" value="TreeGrafter"/>
</dbReference>
<dbReference type="SUPFAM" id="SSF49265">
    <property type="entry name" value="Fibronectin type III"/>
    <property type="match status" value="1"/>
</dbReference>
<evidence type="ECO:0000256" key="3">
    <source>
        <dbReference type="ARBA" id="ARBA00022729"/>
    </source>
</evidence>
<dbReference type="Proteomes" id="UP000606274">
    <property type="component" value="Unassembled WGS sequence"/>
</dbReference>
<keyword evidence="6" id="KW-0675">Receptor</keyword>
<evidence type="ECO:0000256" key="7">
    <source>
        <dbReference type="ARBA" id="ARBA00023180"/>
    </source>
</evidence>
<keyword evidence="10" id="KW-1185">Reference proteome</keyword>
<evidence type="ECO:0000256" key="8">
    <source>
        <dbReference type="SAM" id="Phobius"/>
    </source>
</evidence>
<dbReference type="GO" id="GO:0004896">
    <property type="term" value="F:cytokine receptor activity"/>
    <property type="evidence" value="ECO:0007669"/>
    <property type="project" value="TreeGrafter"/>
</dbReference>
<dbReference type="PANTHER" id="PTHR23037">
    <property type="entry name" value="CYTOKINE RECEPTOR"/>
    <property type="match status" value="1"/>
</dbReference>
<name>A0A8T0AEJ7_SILME</name>
<evidence type="ECO:0000313" key="9">
    <source>
        <dbReference type="EMBL" id="KAF7689618.1"/>
    </source>
</evidence>
<dbReference type="InterPro" id="IPR013783">
    <property type="entry name" value="Ig-like_fold"/>
</dbReference>
<protein>
    <submittedName>
        <fullName evidence="9">Uncharacterized protein</fullName>
    </submittedName>
</protein>
<evidence type="ECO:0000256" key="6">
    <source>
        <dbReference type="ARBA" id="ARBA00023170"/>
    </source>
</evidence>
<comment type="subcellular location">
    <subcellularLocation>
        <location evidence="1">Membrane</location>
        <topology evidence="1">Single-pass type I membrane protein</topology>
    </subcellularLocation>
</comment>
<keyword evidence="2 8" id="KW-0812">Transmembrane</keyword>
<dbReference type="PANTHER" id="PTHR23037:SF46">
    <property type="entry name" value="INTERLEUKIN 5 RECEPTOR SUBUNIT ALPHA"/>
    <property type="match status" value="1"/>
</dbReference>
<dbReference type="EMBL" id="JABFDY010000024">
    <property type="protein sequence ID" value="KAF7689618.1"/>
    <property type="molecule type" value="Genomic_DNA"/>
</dbReference>
<dbReference type="InterPro" id="IPR036116">
    <property type="entry name" value="FN3_sf"/>
</dbReference>
<keyword evidence="4 8" id="KW-1133">Transmembrane helix</keyword>
<evidence type="ECO:0000256" key="4">
    <source>
        <dbReference type="ARBA" id="ARBA00022989"/>
    </source>
</evidence>
<keyword evidence="5 8" id="KW-0472">Membrane</keyword>
<evidence type="ECO:0000256" key="2">
    <source>
        <dbReference type="ARBA" id="ARBA00022692"/>
    </source>
</evidence>
<dbReference type="Gene3D" id="2.60.40.10">
    <property type="entry name" value="Immunoglobulins"/>
    <property type="match status" value="1"/>
</dbReference>
<dbReference type="AlphaFoldDB" id="A0A8T0AEJ7"/>
<feature type="transmembrane region" description="Helical" evidence="8">
    <location>
        <begin position="114"/>
        <end position="135"/>
    </location>
</feature>
<evidence type="ECO:0000256" key="1">
    <source>
        <dbReference type="ARBA" id="ARBA00004479"/>
    </source>
</evidence>
<evidence type="ECO:0000313" key="10">
    <source>
        <dbReference type="Proteomes" id="UP000606274"/>
    </source>
</evidence>
<gene>
    <name evidence="9" type="ORF">HF521_012971</name>
</gene>
<comment type="caution">
    <text evidence="9">The sequence shown here is derived from an EMBL/GenBank/DDBJ whole genome shotgun (WGS) entry which is preliminary data.</text>
</comment>
<proteinExistence type="predicted"/>
<organism evidence="9 10">
    <name type="scientific">Silurus meridionalis</name>
    <name type="common">Southern catfish</name>
    <name type="synonym">Silurus soldatovi meridionalis</name>
    <dbReference type="NCBI Taxonomy" id="175797"/>
    <lineage>
        <taxon>Eukaryota</taxon>
        <taxon>Metazoa</taxon>
        <taxon>Chordata</taxon>
        <taxon>Craniata</taxon>
        <taxon>Vertebrata</taxon>
        <taxon>Euteleostomi</taxon>
        <taxon>Actinopterygii</taxon>
        <taxon>Neopterygii</taxon>
        <taxon>Teleostei</taxon>
        <taxon>Ostariophysi</taxon>
        <taxon>Siluriformes</taxon>
        <taxon>Siluridae</taxon>
        <taxon>Silurus</taxon>
    </lineage>
</organism>
<reference evidence="9" key="1">
    <citation type="submission" date="2020-08" db="EMBL/GenBank/DDBJ databases">
        <title>Chromosome-level assembly of Southern catfish (Silurus meridionalis) provides insights into visual adaptation to the nocturnal and benthic lifestyles.</title>
        <authorList>
            <person name="Zhang Y."/>
            <person name="Wang D."/>
            <person name="Peng Z."/>
        </authorList>
    </citation>
    <scope>NUCLEOTIDE SEQUENCE</scope>
    <source>
        <strain evidence="9">SWU-2019-XX</strain>
        <tissue evidence="9">Muscle</tissue>
    </source>
</reference>